<evidence type="ECO:0000313" key="14">
    <source>
        <dbReference type="EMBL" id="SUX33350.1"/>
    </source>
</evidence>
<name>A0A1R0MTY6_CHRVL</name>
<dbReference type="InterPro" id="IPR022569">
    <property type="entry name" value="Fd_C"/>
</dbReference>
<keyword evidence="16" id="KW-1185">Reference proteome</keyword>
<organism evidence="13 16">
    <name type="scientific">Chromobacterium violaceum</name>
    <dbReference type="NCBI Taxonomy" id="536"/>
    <lineage>
        <taxon>Bacteria</taxon>
        <taxon>Pseudomonadati</taxon>
        <taxon>Pseudomonadota</taxon>
        <taxon>Betaproteobacteria</taxon>
        <taxon>Neisseriales</taxon>
        <taxon>Chromobacteriaceae</taxon>
        <taxon>Chromobacterium</taxon>
    </lineage>
</organism>
<evidence type="ECO:0000256" key="10">
    <source>
        <dbReference type="ARBA" id="ARBA00023291"/>
    </source>
</evidence>
<dbReference type="EMBL" id="UIGR01000001">
    <property type="protein sequence ID" value="SUX33350.1"/>
    <property type="molecule type" value="Genomic_DNA"/>
</dbReference>
<dbReference type="SUPFAM" id="SSF54862">
    <property type="entry name" value="4Fe-4S ferredoxins"/>
    <property type="match status" value="1"/>
</dbReference>
<dbReference type="InterPro" id="IPR050294">
    <property type="entry name" value="RnfB_subfamily"/>
</dbReference>
<keyword evidence="4 11" id="KW-0004">4Fe-4S</keyword>
<evidence type="ECO:0000256" key="9">
    <source>
        <dbReference type="ARBA" id="ARBA00023014"/>
    </source>
</evidence>
<dbReference type="InterPro" id="IPR017900">
    <property type="entry name" value="4Fe4S_Fe_S_CS"/>
</dbReference>
<keyword evidence="7 11" id="KW-0249">Electron transport</keyword>
<dbReference type="GO" id="GO:0046872">
    <property type="term" value="F:metal ion binding"/>
    <property type="evidence" value="ECO:0007669"/>
    <property type="project" value="UniProtKB-KW"/>
</dbReference>
<evidence type="ECO:0000256" key="8">
    <source>
        <dbReference type="ARBA" id="ARBA00023004"/>
    </source>
</evidence>
<evidence type="ECO:0000256" key="1">
    <source>
        <dbReference type="ARBA" id="ARBA00001927"/>
    </source>
</evidence>
<dbReference type="Pfam" id="PF11953">
    <property type="entry name" value="DUF3470"/>
    <property type="match status" value="1"/>
</dbReference>
<dbReference type="RefSeq" id="WP_011135099.1">
    <property type="nucleotide sequence ID" value="NZ_CP024028.1"/>
</dbReference>
<evidence type="ECO:0000256" key="6">
    <source>
        <dbReference type="ARBA" id="ARBA00022737"/>
    </source>
</evidence>
<dbReference type="EMBL" id="LR134182">
    <property type="protein sequence ID" value="VEB41742.1"/>
    <property type="molecule type" value="Genomic_DNA"/>
</dbReference>
<keyword evidence="8 11" id="KW-0408">Iron</keyword>
<keyword evidence="3 11" id="KW-0813">Transport</keyword>
<evidence type="ECO:0000313" key="18">
    <source>
        <dbReference type="Proteomes" id="UP000275777"/>
    </source>
</evidence>
<feature type="domain" description="4Fe-4S ferredoxin-type" evidence="12">
    <location>
        <begin position="31"/>
        <end position="60"/>
    </location>
</feature>
<reference evidence="15 18" key="3">
    <citation type="submission" date="2018-12" db="EMBL/GenBank/DDBJ databases">
        <authorList>
            <consortium name="Pathogen Informatics"/>
        </authorList>
    </citation>
    <scope>NUCLEOTIDE SEQUENCE [LARGE SCALE GENOMIC DNA]</scope>
    <source>
        <strain evidence="15 18">NCTC9695</strain>
    </source>
</reference>
<dbReference type="Proteomes" id="UP000254029">
    <property type="component" value="Unassembled WGS sequence"/>
</dbReference>
<dbReference type="Proteomes" id="UP000196342">
    <property type="component" value="Unassembled WGS sequence"/>
</dbReference>
<dbReference type="OMA" id="MTYIVND"/>
<comment type="function">
    <text evidence="11">Ferredoxins are iron-sulfur proteins that transfer electrons in a wide variety of metabolic reactions.</text>
</comment>
<accession>A0A202B6U9</accession>
<keyword evidence="10 11" id="KW-0003">3Fe-4S</keyword>
<dbReference type="GO" id="GO:0051538">
    <property type="term" value="F:3 iron, 4 sulfur cluster binding"/>
    <property type="evidence" value="ECO:0007669"/>
    <property type="project" value="UniProtKB-KW"/>
</dbReference>
<dbReference type="PANTHER" id="PTHR42859:SF2">
    <property type="entry name" value="FERREDOXIN"/>
    <property type="match status" value="1"/>
</dbReference>
<evidence type="ECO:0000313" key="16">
    <source>
        <dbReference type="Proteomes" id="UP000196342"/>
    </source>
</evidence>
<proteinExistence type="predicted"/>
<keyword evidence="5 11" id="KW-0479">Metal-binding</keyword>
<dbReference type="GO" id="GO:0009055">
    <property type="term" value="F:electron transfer activity"/>
    <property type="evidence" value="ECO:0007669"/>
    <property type="project" value="InterPro"/>
</dbReference>
<feature type="domain" description="4Fe-4S ferredoxin-type" evidence="12">
    <location>
        <begin position="1"/>
        <end position="30"/>
    </location>
</feature>
<evidence type="ECO:0000256" key="5">
    <source>
        <dbReference type="ARBA" id="ARBA00022723"/>
    </source>
</evidence>
<keyword evidence="6 11" id="KW-0677">Repeat</keyword>
<reference evidence="14 17" key="2">
    <citation type="submission" date="2018-06" db="EMBL/GenBank/DDBJ databases">
        <authorList>
            <consortium name="Pathogen Informatics"/>
            <person name="Doyle S."/>
        </authorList>
    </citation>
    <scope>NUCLEOTIDE SEQUENCE [LARGE SCALE GENOMIC DNA]</scope>
    <source>
        <strain evidence="14 17">NCTC8684</strain>
    </source>
</reference>
<evidence type="ECO:0000313" key="13">
    <source>
        <dbReference type="EMBL" id="OVE47158.1"/>
    </source>
</evidence>
<evidence type="ECO:0000256" key="3">
    <source>
        <dbReference type="ARBA" id="ARBA00022448"/>
    </source>
</evidence>
<gene>
    <name evidence="13" type="ORF">CBW21_15970</name>
    <name evidence="14" type="ORF">NCTC8684_02443</name>
    <name evidence="15" type="ORF">NCTC9695_02181</name>
</gene>
<reference evidence="13 16" key="1">
    <citation type="submission" date="2017-05" db="EMBL/GenBank/DDBJ databases">
        <title>Chromobacterium violaceum GHPS1 isolated from Hydrocarbon polluted soil in French Guiana display an awesome secondary metabolite arsenal and a battery of drug and heavy-metal-resistance and detoxification of xenobiotics proteins.</title>
        <authorList>
            <person name="Belbahri L."/>
        </authorList>
    </citation>
    <scope>NUCLEOTIDE SEQUENCE [LARGE SCALE GENOMIC DNA]</scope>
    <source>
        <strain evidence="13 16">GHPS1</strain>
    </source>
</reference>
<dbReference type="GO" id="GO:0051539">
    <property type="term" value="F:4 iron, 4 sulfur cluster binding"/>
    <property type="evidence" value="ECO:0007669"/>
    <property type="project" value="UniProtKB-KW"/>
</dbReference>
<evidence type="ECO:0000256" key="11">
    <source>
        <dbReference type="RuleBase" id="RU364098"/>
    </source>
</evidence>
<evidence type="ECO:0000259" key="12">
    <source>
        <dbReference type="PROSITE" id="PS51379"/>
    </source>
</evidence>
<dbReference type="AlphaFoldDB" id="A0A1R0MTY6"/>
<sequence length="112" mass="12415">MTYVVLSDCIGCKHSDCVDVCPTDSFHEGPNMLAINPDDCIDCGLCVPECPIDAIREDKAVPSHEHGMIALNAELAQRWPNITKSKPALPEAEAWRGRPDKLQYLEDYSETV</sequence>
<dbReference type="Pfam" id="PF13237">
    <property type="entry name" value="Fer4_10"/>
    <property type="match status" value="1"/>
</dbReference>
<evidence type="ECO:0000256" key="7">
    <source>
        <dbReference type="ARBA" id="ARBA00022982"/>
    </source>
</evidence>
<comment type="cofactor">
    <cofactor evidence="1 11">
        <name>[3Fe-4S] cluster</name>
        <dbReference type="ChEBI" id="CHEBI:21137"/>
    </cofactor>
</comment>
<evidence type="ECO:0000313" key="15">
    <source>
        <dbReference type="EMBL" id="VEB41742.1"/>
    </source>
</evidence>
<evidence type="ECO:0000313" key="17">
    <source>
        <dbReference type="Proteomes" id="UP000254029"/>
    </source>
</evidence>
<evidence type="ECO:0000256" key="2">
    <source>
        <dbReference type="ARBA" id="ARBA00001966"/>
    </source>
</evidence>
<dbReference type="InterPro" id="IPR054829">
    <property type="entry name" value="FdxA"/>
</dbReference>
<protein>
    <recommendedName>
        <fullName evidence="11">Ferredoxin</fullName>
    </recommendedName>
</protein>
<dbReference type="InterPro" id="IPR000813">
    <property type="entry name" value="7Fe_ferredoxin"/>
</dbReference>
<dbReference type="NCBIfam" id="NF045490">
    <property type="entry name" value="FdxA_Protbact"/>
    <property type="match status" value="1"/>
</dbReference>
<comment type="cofactor">
    <cofactor evidence="2 11">
        <name>[4Fe-4S] cluster</name>
        <dbReference type="ChEBI" id="CHEBI:49883"/>
    </cofactor>
</comment>
<dbReference type="PROSITE" id="PS51379">
    <property type="entry name" value="4FE4S_FER_2"/>
    <property type="match status" value="2"/>
</dbReference>
<dbReference type="EMBL" id="NHOO01000013">
    <property type="protein sequence ID" value="OVE47158.1"/>
    <property type="molecule type" value="Genomic_DNA"/>
</dbReference>
<dbReference type="InterPro" id="IPR017896">
    <property type="entry name" value="4Fe4S_Fe-S-bd"/>
</dbReference>
<accession>A0A1R0MTY6</accession>
<dbReference type="PROSITE" id="PS00198">
    <property type="entry name" value="4FE4S_FER_1"/>
    <property type="match status" value="1"/>
</dbReference>
<dbReference type="PRINTS" id="PR00354">
    <property type="entry name" value="7FE8SFRDOXIN"/>
</dbReference>
<keyword evidence="9 11" id="KW-0411">Iron-sulfur</keyword>
<dbReference type="Gene3D" id="3.30.70.20">
    <property type="match status" value="1"/>
</dbReference>
<evidence type="ECO:0000256" key="4">
    <source>
        <dbReference type="ARBA" id="ARBA00022485"/>
    </source>
</evidence>
<dbReference type="Proteomes" id="UP000275777">
    <property type="component" value="Chromosome"/>
</dbReference>
<dbReference type="PANTHER" id="PTHR42859">
    <property type="entry name" value="OXIDOREDUCTASE"/>
    <property type="match status" value="1"/>
</dbReference>